<name>A0ABY7DK11_MYAAR</name>
<dbReference type="EMBL" id="CP111013">
    <property type="protein sequence ID" value="WAQ96829.1"/>
    <property type="molecule type" value="Genomic_DNA"/>
</dbReference>
<accession>A0ABY7DK11</accession>
<sequence length="76" mass="8888">MNFSHNRAINNQMHRLVLSEKIIDMAIRNDDNSFSFYNDIEGMVGEPHVYPVQFEDNLLVAEEVYSRLAFSNPNLR</sequence>
<reference evidence="1" key="1">
    <citation type="submission" date="2022-11" db="EMBL/GenBank/DDBJ databases">
        <title>Centuries of genome instability and evolution in soft-shell clam transmissible cancer (bioRxiv).</title>
        <authorList>
            <person name="Hart S.F.M."/>
            <person name="Yonemitsu M.A."/>
            <person name="Giersch R.M."/>
            <person name="Beal B.F."/>
            <person name="Arriagada G."/>
            <person name="Davis B.W."/>
            <person name="Ostrander E.A."/>
            <person name="Goff S.P."/>
            <person name="Metzger M.J."/>
        </authorList>
    </citation>
    <scope>NUCLEOTIDE SEQUENCE</scope>
    <source>
        <strain evidence="1">MELC-2E11</strain>
        <tissue evidence="1">Siphon/mantle</tissue>
    </source>
</reference>
<evidence type="ECO:0000313" key="1">
    <source>
        <dbReference type="EMBL" id="WAQ96829.1"/>
    </source>
</evidence>
<proteinExistence type="predicted"/>
<dbReference type="Proteomes" id="UP001164746">
    <property type="component" value="Chromosome 2"/>
</dbReference>
<keyword evidence="2" id="KW-1185">Reference proteome</keyword>
<gene>
    <name evidence="1" type="ORF">MAR_029519</name>
</gene>
<organism evidence="1 2">
    <name type="scientific">Mya arenaria</name>
    <name type="common">Soft-shell clam</name>
    <dbReference type="NCBI Taxonomy" id="6604"/>
    <lineage>
        <taxon>Eukaryota</taxon>
        <taxon>Metazoa</taxon>
        <taxon>Spiralia</taxon>
        <taxon>Lophotrochozoa</taxon>
        <taxon>Mollusca</taxon>
        <taxon>Bivalvia</taxon>
        <taxon>Autobranchia</taxon>
        <taxon>Heteroconchia</taxon>
        <taxon>Euheterodonta</taxon>
        <taxon>Imparidentia</taxon>
        <taxon>Neoheterodontei</taxon>
        <taxon>Myida</taxon>
        <taxon>Myoidea</taxon>
        <taxon>Myidae</taxon>
        <taxon>Mya</taxon>
    </lineage>
</organism>
<protein>
    <submittedName>
        <fullName evidence="1">Uncharacterized protein</fullName>
    </submittedName>
</protein>
<evidence type="ECO:0000313" key="2">
    <source>
        <dbReference type="Proteomes" id="UP001164746"/>
    </source>
</evidence>